<sequence>MLKRYFAVLLIPLMCAACTHGTQPASQEAYGVAHVETVNGIPTPASSTTLYEAMDYYGAVLAYLWAMPAMGLKGWENANVDMGADPSLDGRICLYQGYDGAAGILTPNTEVTYVISFVDTHVHGPAVWVIPPGSTAGYVGDQWQRPILDTGVTGPDRGEGVKLLIVGPENEVPDHDGSYTVVESPTNVVWLGTRNMAPKGPEHDRINAAFDSYPFGSPKLADRVKFQKGTGAFKQYQPHGMAFWENLNAMVQREVMADRDLFFYAILQNLGIEKGKPFSPSPEQISLLEEAERVGYLMAVNNSFKKRIDGARYYPDRRWYVALINTPDQVQPTHGELFERASWFHEAIGSTRAMKLSKPGPGSTYLGQYEDSQGIGFDGGKNYRLVVPADVPAGQFWALTVYESDSRTLIRNQQKKAEINSLNNVTANDDGTTTLYIGPDSPKGMESNWIQTAQGQNWFTYFRLYEPRQPYFDKSWVLNDIEQMP</sequence>
<dbReference type="Proteomes" id="UP000507962">
    <property type="component" value="Unassembled WGS sequence"/>
</dbReference>
<dbReference type="SUPFAM" id="SSF160935">
    <property type="entry name" value="VPA0735-like"/>
    <property type="match status" value="1"/>
</dbReference>
<evidence type="ECO:0000259" key="2">
    <source>
        <dbReference type="Pfam" id="PF06742"/>
    </source>
</evidence>
<dbReference type="PANTHER" id="PTHR36509:SF3">
    <property type="entry name" value="SIGNAL PEPTIDE PROTEIN"/>
    <property type="match status" value="1"/>
</dbReference>
<dbReference type="InterPro" id="IPR037049">
    <property type="entry name" value="DUF1214_C_sf"/>
</dbReference>
<name>A0A4U8YJW3_9BACT</name>
<evidence type="ECO:0000313" key="4">
    <source>
        <dbReference type="EMBL" id="VFQ43369.1"/>
    </source>
</evidence>
<keyword evidence="1" id="KW-0732">Signal</keyword>
<keyword evidence="5" id="KW-1185">Reference proteome</keyword>
<organism evidence="4 5">
    <name type="scientific">Desulfoluna butyratoxydans</name>
    <dbReference type="NCBI Taxonomy" id="231438"/>
    <lineage>
        <taxon>Bacteria</taxon>
        <taxon>Pseudomonadati</taxon>
        <taxon>Thermodesulfobacteriota</taxon>
        <taxon>Desulfobacteria</taxon>
        <taxon>Desulfobacterales</taxon>
        <taxon>Desulfolunaceae</taxon>
        <taxon>Desulfoluna</taxon>
    </lineage>
</organism>
<accession>A0A4U8YJW3</accession>
<dbReference type="Gene3D" id="2.60.40.1610">
    <property type="entry name" value="Domain of unknown function DUF1254"/>
    <property type="match status" value="1"/>
</dbReference>
<evidence type="ECO:0000259" key="3">
    <source>
        <dbReference type="Pfam" id="PF06863"/>
    </source>
</evidence>
<evidence type="ECO:0008006" key="6">
    <source>
        <dbReference type="Google" id="ProtNLM"/>
    </source>
</evidence>
<feature type="domain" description="DUF1254" evidence="3">
    <location>
        <begin position="102"/>
        <end position="202"/>
    </location>
</feature>
<dbReference type="AlphaFoldDB" id="A0A4U8YJW3"/>
<reference evidence="4 5" key="1">
    <citation type="submission" date="2019-03" db="EMBL/GenBank/DDBJ databases">
        <authorList>
            <person name="Nijsse B."/>
        </authorList>
    </citation>
    <scope>NUCLEOTIDE SEQUENCE [LARGE SCALE GENOMIC DNA]</scope>
    <source>
        <strain evidence="4">Desulfoluna butyratoxydans MSL71</strain>
    </source>
</reference>
<evidence type="ECO:0000256" key="1">
    <source>
        <dbReference type="SAM" id="SignalP"/>
    </source>
</evidence>
<dbReference type="Pfam" id="PF06863">
    <property type="entry name" value="DUF1254"/>
    <property type="match status" value="1"/>
</dbReference>
<feature type="chain" id="PRO_5020367868" description="DUF1254 domain-containing protein" evidence="1">
    <location>
        <begin position="20"/>
        <end position="485"/>
    </location>
</feature>
<dbReference type="Pfam" id="PF06742">
    <property type="entry name" value="DUF1214"/>
    <property type="match status" value="1"/>
</dbReference>
<dbReference type="InterPro" id="IPR010679">
    <property type="entry name" value="DUF1254"/>
</dbReference>
<dbReference type="Gene3D" id="1.10.3360.10">
    <property type="entry name" value="VPA0735-like domain"/>
    <property type="match status" value="1"/>
</dbReference>
<evidence type="ECO:0000313" key="5">
    <source>
        <dbReference type="Proteomes" id="UP000507962"/>
    </source>
</evidence>
<feature type="domain" description="DUF1214" evidence="2">
    <location>
        <begin position="363"/>
        <end position="469"/>
    </location>
</feature>
<protein>
    <recommendedName>
        <fullName evidence="6">DUF1254 domain-containing protein</fullName>
    </recommendedName>
</protein>
<feature type="signal peptide" evidence="1">
    <location>
        <begin position="1"/>
        <end position="19"/>
    </location>
</feature>
<dbReference type="InterPro" id="IPR037050">
    <property type="entry name" value="DUF1254_sf"/>
</dbReference>
<proteinExistence type="predicted"/>
<gene>
    <name evidence="4" type="ORF">MSL71_9970</name>
</gene>
<dbReference type="EMBL" id="CAADHO010000001">
    <property type="protein sequence ID" value="VFQ43369.1"/>
    <property type="molecule type" value="Genomic_DNA"/>
</dbReference>
<dbReference type="InterPro" id="IPR010621">
    <property type="entry name" value="DUF1214"/>
</dbReference>
<dbReference type="Gene3D" id="2.60.120.600">
    <property type="entry name" value="Domain of unknown function DUF1214, C-terminal domain"/>
    <property type="match status" value="1"/>
</dbReference>
<dbReference type="PANTHER" id="PTHR36509">
    <property type="entry name" value="BLL3101 PROTEIN"/>
    <property type="match status" value="1"/>
</dbReference>